<dbReference type="Pfam" id="PF19848">
    <property type="entry name" value="DUF6323"/>
    <property type="match status" value="1"/>
</dbReference>
<evidence type="ECO:0000256" key="1">
    <source>
        <dbReference type="SAM" id="MobiDB-lite"/>
    </source>
</evidence>
<dbReference type="InterPro" id="IPR046286">
    <property type="entry name" value="DUF6323"/>
</dbReference>
<dbReference type="Proteomes" id="UP001232750">
    <property type="component" value="Unassembled WGS sequence"/>
</dbReference>
<proteinExistence type="predicted"/>
<gene>
    <name evidence="2" type="ORF">QNJ86_04850</name>
</gene>
<accession>A0ABT7DLK1</accession>
<evidence type="ECO:0000313" key="3">
    <source>
        <dbReference type="Proteomes" id="UP001232750"/>
    </source>
</evidence>
<sequence>MWLGGISLARALLGTSVRDELAACNAATVAHGLSLTEEQAAGLTARRREALAATGRVEFGRGVLRDIAQGFCDSPHVRQENYEETLAAVQDTFYRRKEEAEACGGMADDELIEALRAAFDGQANGSLDALDDISLPALQQWAKQKQAGDYDETTQREAEEEQDFDEYEPLRDELDRVYETGRDQRPSNEFAASYYDGYNELYRVGFDANSRIGGSSLS</sequence>
<feature type="compositionally biased region" description="Acidic residues" evidence="1">
    <location>
        <begin position="158"/>
        <end position="167"/>
    </location>
</feature>
<feature type="compositionally biased region" description="Basic and acidic residues" evidence="1">
    <location>
        <begin position="168"/>
        <end position="186"/>
    </location>
</feature>
<name>A0ABT7DLK1_9ACTN</name>
<dbReference type="RefSeq" id="WP_283831466.1">
    <property type="nucleotide sequence ID" value="NZ_JASJEU010000008.1"/>
</dbReference>
<organism evidence="2 3">
    <name type="scientific">Gordonibacter faecis</name>
    <dbReference type="NCBI Taxonomy" id="3047475"/>
    <lineage>
        <taxon>Bacteria</taxon>
        <taxon>Bacillati</taxon>
        <taxon>Actinomycetota</taxon>
        <taxon>Coriobacteriia</taxon>
        <taxon>Eggerthellales</taxon>
        <taxon>Eggerthellaceae</taxon>
        <taxon>Gordonibacter</taxon>
    </lineage>
</organism>
<protein>
    <submittedName>
        <fullName evidence="2">DUF6323 family protein</fullName>
    </submittedName>
</protein>
<evidence type="ECO:0000313" key="2">
    <source>
        <dbReference type="EMBL" id="MDJ1650117.1"/>
    </source>
</evidence>
<reference evidence="2 3" key="1">
    <citation type="submission" date="2023-05" db="EMBL/GenBank/DDBJ databases">
        <title>Gordonibacter KGMB12511T sp. nov., isolated from faeces of healthy Korean.</title>
        <authorList>
            <person name="Kim H.S."/>
            <person name="Kim J.-S."/>
            <person name="Suh M.K."/>
            <person name="Eom M.K."/>
            <person name="Do H.E."/>
            <person name="Lee J.-S."/>
        </authorList>
    </citation>
    <scope>NUCLEOTIDE SEQUENCE [LARGE SCALE GENOMIC DNA]</scope>
    <source>
        <strain evidence="2 3">KGMB12511</strain>
    </source>
</reference>
<feature type="region of interest" description="Disordered" evidence="1">
    <location>
        <begin position="144"/>
        <end position="188"/>
    </location>
</feature>
<dbReference type="EMBL" id="JASJEU010000008">
    <property type="protein sequence ID" value="MDJ1650117.1"/>
    <property type="molecule type" value="Genomic_DNA"/>
</dbReference>
<keyword evidence="3" id="KW-1185">Reference proteome</keyword>
<comment type="caution">
    <text evidence="2">The sequence shown here is derived from an EMBL/GenBank/DDBJ whole genome shotgun (WGS) entry which is preliminary data.</text>
</comment>